<dbReference type="Gene3D" id="3.40.50.1820">
    <property type="entry name" value="alpha/beta hydrolase"/>
    <property type="match status" value="1"/>
</dbReference>
<gene>
    <name evidence="1" type="ORF">FX987_04495</name>
</gene>
<evidence type="ECO:0000313" key="2">
    <source>
        <dbReference type="Proteomes" id="UP000509761"/>
    </source>
</evidence>
<organism evidence="1 2">
    <name type="scientific">Vreelandella titanicae</name>
    <dbReference type="NCBI Taxonomy" id="664683"/>
    <lineage>
        <taxon>Bacteria</taxon>
        <taxon>Pseudomonadati</taxon>
        <taxon>Pseudomonadota</taxon>
        <taxon>Gammaproteobacteria</taxon>
        <taxon>Oceanospirillales</taxon>
        <taxon>Halomonadaceae</taxon>
        <taxon>Vreelandella</taxon>
    </lineage>
</organism>
<dbReference type="GO" id="GO:0016787">
    <property type="term" value="F:hydrolase activity"/>
    <property type="evidence" value="ECO:0007669"/>
    <property type="project" value="InterPro"/>
</dbReference>
<reference evidence="1 2" key="1">
    <citation type="submission" date="2019-12" db="EMBL/GenBank/DDBJ databases">
        <title>Genome sequencing and assembly of endphytes of Porphyra tenera.</title>
        <authorList>
            <person name="Park J.M."/>
            <person name="Shin R."/>
            <person name="Jo S.H."/>
        </authorList>
    </citation>
    <scope>NUCLEOTIDE SEQUENCE [LARGE SCALE GENOMIC DNA]</scope>
    <source>
        <strain evidence="1 2">GPM3</strain>
    </source>
</reference>
<dbReference type="RefSeq" id="WP_022520699.1">
    <property type="nucleotide sequence ID" value="NZ_CP054580.1"/>
</dbReference>
<accession>A0AAP9T253</accession>
<name>A0AAP9T253_9GAMM</name>
<dbReference type="AlphaFoldDB" id="A0AAP9T253"/>
<keyword evidence="2" id="KW-1185">Reference proteome</keyword>
<dbReference type="SUPFAM" id="SSF53474">
    <property type="entry name" value="alpha/beta-Hydrolases"/>
    <property type="match status" value="1"/>
</dbReference>
<dbReference type="EMBL" id="CP054580">
    <property type="protein sequence ID" value="QKS26682.1"/>
    <property type="molecule type" value="Genomic_DNA"/>
</dbReference>
<dbReference type="InterPro" id="IPR029058">
    <property type="entry name" value="AB_hydrolase_fold"/>
</dbReference>
<proteinExistence type="predicted"/>
<dbReference type="Pfam" id="PF06821">
    <property type="entry name" value="Ser_hydrolase"/>
    <property type="match status" value="1"/>
</dbReference>
<evidence type="ECO:0008006" key="3">
    <source>
        <dbReference type="Google" id="ProtNLM"/>
    </source>
</evidence>
<sequence>MTTNKPATQLLFLPGLGNSDADHWQSLWALKRPNSLRFQPGSWDEPNLTDWLQALDTAIDEAEAPVLLVAHSLACLLVAHWVQEVTISDKKSSDERAHRVAQVSGALLVAVPDPGAKAFPPEAGDFRNAPARPLPFPALVVASSDDPYATTDYARQQAATWQADFVDVGACGHINAASQLGEWPQGWALLEALA</sequence>
<dbReference type="Proteomes" id="UP000509761">
    <property type="component" value="Chromosome"/>
</dbReference>
<protein>
    <recommendedName>
        <fullName evidence="3">Alpha/beta hydrolase</fullName>
    </recommendedName>
</protein>
<evidence type="ECO:0000313" key="1">
    <source>
        <dbReference type="EMBL" id="QKS26682.1"/>
    </source>
</evidence>
<dbReference type="InterPro" id="IPR010662">
    <property type="entry name" value="RBBP9/YdeN"/>
</dbReference>